<reference evidence="2 3" key="1">
    <citation type="submission" date="2017-03" db="EMBL/GenBank/DDBJ databases">
        <authorList>
            <person name="Afonso C.L."/>
            <person name="Miller P.J."/>
            <person name="Scott M.A."/>
            <person name="Spackman E."/>
            <person name="Goraichik I."/>
            <person name="Dimitrov K.M."/>
            <person name="Suarez D.L."/>
            <person name="Swayne D.E."/>
        </authorList>
    </citation>
    <scope>NUCLEOTIDE SEQUENCE [LARGE SCALE GENOMIC DNA]</scope>
    <source>
        <strain evidence="2 3">CECT 7450</strain>
    </source>
</reference>
<dbReference type="AlphaFoldDB" id="A0A1X6YXH0"/>
<dbReference type="Proteomes" id="UP000193061">
    <property type="component" value="Unassembled WGS sequence"/>
</dbReference>
<feature type="transmembrane region" description="Helical" evidence="1">
    <location>
        <begin position="12"/>
        <end position="43"/>
    </location>
</feature>
<protein>
    <submittedName>
        <fullName evidence="2">Uncharacterized protein</fullName>
    </submittedName>
</protein>
<keyword evidence="1" id="KW-0472">Membrane</keyword>
<gene>
    <name evidence="2" type="ORF">ROA7450_01569</name>
</gene>
<name>A0A1X6YXH0_9RHOB</name>
<sequence length="117" mass="12353">MGFKKHIETLDPAYYILVPVCCAIVIHLFVNLGIAVIGASVFTKIVSIGIRGMSLSAYRDAVGIEAGGLSTRELRIKAQADDQNPKAKAAIHAAKADDYAAVLIVLSLVVTLGVHHG</sequence>
<evidence type="ECO:0000313" key="3">
    <source>
        <dbReference type="Proteomes" id="UP000193061"/>
    </source>
</evidence>
<keyword evidence="1" id="KW-1133">Transmembrane helix</keyword>
<evidence type="ECO:0000256" key="1">
    <source>
        <dbReference type="SAM" id="Phobius"/>
    </source>
</evidence>
<evidence type="ECO:0000313" key="2">
    <source>
        <dbReference type="EMBL" id="SLN34566.1"/>
    </source>
</evidence>
<keyword evidence="3" id="KW-1185">Reference proteome</keyword>
<dbReference type="EMBL" id="FWFX01000004">
    <property type="protein sequence ID" value="SLN34566.1"/>
    <property type="molecule type" value="Genomic_DNA"/>
</dbReference>
<organism evidence="2 3">
    <name type="scientific">Roseovarius albus</name>
    <dbReference type="NCBI Taxonomy" id="1247867"/>
    <lineage>
        <taxon>Bacteria</taxon>
        <taxon>Pseudomonadati</taxon>
        <taxon>Pseudomonadota</taxon>
        <taxon>Alphaproteobacteria</taxon>
        <taxon>Rhodobacterales</taxon>
        <taxon>Roseobacteraceae</taxon>
        <taxon>Roseovarius</taxon>
    </lineage>
</organism>
<keyword evidence="1" id="KW-0812">Transmembrane</keyword>
<proteinExistence type="predicted"/>
<accession>A0A1X6YXH0</accession>